<protein>
    <submittedName>
        <fullName evidence="1">Uncharacterized protein</fullName>
    </submittedName>
</protein>
<evidence type="ECO:0000313" key="1">
    <source>
        <dbReference type="EMBL" id="RUR67485.1"/>
    </source>
</evidence>
<dbReference type="Proteomes" id="UP000281118">
    <property type="component" value="Unassembled WGS sequence"/>
</dbReference>
<comment type="caution">
    <text evidence="1">The sequence shown here is derived from an EMBL/GenBank/DDBJ whole genome shotgun (WGS) entry which is preliminary data.</text>
</comment>
<accession>A0A3S0ZDT2</accession>
<dbReference type="EMBL" id="RXFT01000003">
    <property type="protein sequence ID" value="RUR67485.1"/>
    <property type="molecule type" value="Genomic_DNA"/>
</dbReference>
<gene>
    <name evidence="1" type="ORF">EJP67_10465</name>
</gene>
<dbReference type="AlphaFoldDB" id="A0A3S0ZDT2"/>
<dbReference type="OrthoDB" id="8857953at2"/>
<proteinExistence type="predicted"/>
<name>A0A3S0ZDT2_9BURK</name>
<evidence type="ECO:0000313" key="2">
    <source>
        <dbReference type="Proteomes" id="UP000281118"/>
    </source>
</evidence>
<organism evidence="1 2">
    <name type="scientific">Variovorax guangxiensis</name>
    <dbReference type="NCBI Taxonomy" id="1775474"/>
    <lineage>
        <taxon>Bacteria</taxon>
        <taxon>Pseudomonadati</taxon>
        <taxon>Pseudomonadota</taxon>
        <taxon>Betaproteobacteria</taxon>
        <taxon>Burkholderiales</taxon>
        <taxon>Comamonadaceae</taxon>
        <taxon>Variovorax</taxon>
    </lineage>
</organism>
<reference evidence="1 2" key="1">
    <citation type="submission" date="2018-12" db="EMBL/GenBank/DDBJ databases">
        <title>The genome sequences of Variovorax guangxiensis DSM 27352.</title>
        <authorList>
            <person name="Gao J."/>
            <person name="Sun J."/>
        </authorList>
    </citation>
    <scope>NUCLEOTIDE SEQUENCE [LARGE SCALE GENOMIC DNA]</scope>
    <source>
        <strain evidence="1 2">DSM 27352</strain>
    </source>
</reference>
<sequence length="126" mass="14401">MDYLAELRLQGFHQADDHRDDEGRVQFDCDLYRGTSDELTIQVYAVDQEALEREVMPTLEAVLPQIDEMVARLGEIDADLAQIILYRGRLGLHFWSRGVNNEFTGICTQSGNRWVFQGYGDIFANG</sequence>
<dbReference type="RefSeq" id="WP_126021627.1">
    <property type="nucleotide sequence ID" value="NZ_RXFT01000003.1"/>
</dbReference>